<protein>
    <recommendedName>
        <fullName evidence="7">CP-type G domain-containing protein</fullName>
    </recommendedName>
</protein>
<proteinExistence type="predicted"/>
<dbReference type="CDD" id="cd04178">
    <property type="entry name" value="Nucleostemin_like"/>
    <property type="match status" value="1"/>
</dbReference>
<feature type="domain" description="CP-type G" evidence="7">
    <location>
        <begin position="128"/>
        <end position="312"/>
    </location>
</feature>
<dbReference type="InterPro" id="IPR027417">
    <property type="entry name" value="P-loop_NTPase"/>
</dbReference>
<comment type="subcellular location">
    <subcellularLocation>
        <location evidence="1">Nucleus</location>
    </subcellularLocation>
</comment>
<accession>A0A8K1CQG3</accession>
<dbReference type="AlphaFoldDB" id="A0A8K1CQG3"/>
<comment type="caution">
    <text evidence="8">The sequence shown here is derived from an EMBL/GenBank/DDBJ whole genome shotgun (WGS) entry which is preliminary data.</text>
</comment>
<dbReference type="GO" id="GO:0005730">
    <property type="term" value="C:nucleolus"/>
    <property type="evidence" value="ECO:0007669"/>
    <property type="project" value="TreeGrafter"/>
</dbReference>
<dbReference type="InterPro" id="IPR050755">
    <property type="entry name" value="TRAFAC_YlqF/YawG_RiboMat"/>
</dbReference>
<dbReference type="Proteomes" id="UP000794436">
    <property type="component" value="Unassembled WGS sequence"/>
</dbReference>
<evidence type="ECO:0000313" key="9">
    <source>
        <dbReference type="Proteomes" id="UP000794436"/>
    </source>
</evidence>
<dbReference type="FunFam" id="1.10.1580.10:FF:000002">
    <property type="entry name" value="Guanine nucleotide-binding protein-like 3 (nucleolar)-like"/>
    <property type="match status" value="1"/>
</dbReference>
<dbReference type="Pfam" id="PF01926">
    <property type="entry name" value="MMR_HSR1"/>
    <property type="match status" value="1"/>
</dbReference>
<dbReference type="InterPro" id="IPR006073">
    <property type="entry name" value="GTP-bd"/>
</dbReference>
<evidence type="ECO:0000256" key="5">
    <source>
        <dbReference type="ARBA" id="ARBA00023242"/>
    </source>
</evidence>
<keyword evidence="9" id="KW-1185">Reference proteome</keyword>
<feature type="compositionally biased region" description="Low complexity" evidence="6">
    <location>
        <begin position="31"/>
        <end position="41"/>
    </location>
</feature>
<dbReference type="SUPFAM" id="SSF52540">
    <property type="entry name" value="P-loop containing nucleoside triphosphate hydrolases"/>
    <property type="match status" value="1"/>
</dbReference>
<dbReference type="OrthoDB" id="10266128at2759"/>
<dbReference type="PROSITE" id="PS51721">
    <property type="entry name" value="G_CP"/>
    <property type="match status" value="1"/>
</dbReference>
<name>A0A8K1CQG3_PYTOL</name>
<dbReference type="Gene3D" id="3.40.50.300">
    <property type="entry name" value="P-loop containing nucleotide triphosphate hydrolases"/>
    <property type="match status" value="1"/>
</dbReference>
<reference evidence="8" key="1">
    <citation type="submission" date="2019-03" db="EMBL/GenBank/DDBJ databases">
        <title>Long read genome sequence of the mycoparasitic Pythium oligandrum ATCC 38472 isolated from sugarbeet rhizosphere.</title>
        <authorList>
            <person name="Gaulin E."/>
        </authorList>
    </citation>
    <scope>NUCLEOTIDE SEQUENCE</scope>
    <source>
        <strain evidence="8">ATCC 38472_TT</strain>
    </source>
</reference>
<evidence type="ECO:0000256" key="1">
    <source>
        <dbReference type="ARBA" id="ARBA00004123"/>
    </source>
</evidence>
<dbReference type="GO" id="GO:0005525">
    <property type="term" value="F:GTP binding"/>
    <property type="evidence" value="ECO:0007669"/>
    <property type="project" value="UniProtKB-KW"/>
</dbReference>
<dbReference type="Gene3D" id="1.10.1580.10">
    <property type="match status" value="1"/>
</dbReference>
<dbReference type="PANTHER" id="PTHR11089:SF30">
    <property type="entry name" value="GUANINE NUCLEOTIDE-BINDING PROTEIN-LIKE 3 HOMOLOG"/>
    <property type="match status" value="1"/>
</dbReference>
<evidence type="ECO:0000256" key="4">
    <source>
        <dbReference type="ARBA" id="ARBA00023134"/>
    </source>
</evidence>
<dbReference type="PRINTS" id="PR00326">
    <property type="entry name" value="GTP1OBG"/>
</dbReference>
<evidence type="ECO:0000256" key="6">
    <source>
        <dbReference type="SAM" id="MobiDB-lite"/>
    </source>
</evidence>
<evidence type="ECO:0000313" key="8">
    <source>
        <dbReference type="EMBL" id="TMW66821.1"/>
    </source>
</evidence>
<evidence type="ECO:0000256" key="2">
    <source>
        <dbReference type="ARBA" id="ARBA00022741"/>
    </source>
</evidence>
<feature type="compositionally biased region" description="Acidic residues" evidence="6">
    <location>
        <begin position="495"/>
        <end position="517"/>
    </location>
</feature>
<dbReference type="InterPro" id="IPR023179">
    <property type="entry name" value="GTP-bd_ortho_bundle_sf"/>
</dbReference>
<feature type="region of interest" description="Disordered" evidence="6">
    <location>
        <begin position="565"/>
        <end position="592"/>
    </location>
</feature>
<feature type="region of interest" description="Disordered" evidence="6">
    <location>
        <begin position="1"/>
        <end position="75"/>
    </location>
</feature>
<keyword evidence="2" id="KW-0547">Nucleotide-binding</keyword>
<sequence length="592" mass="65018">MGANPRKQSKQKGRGPAKAKGSGRKEVKRNGLSSALSGGSATANRPAAHAPPKMNASKKLTAQKLQQKRDELRTMKVNRHRLQASSLEELMGNAAKTAQVFERNQEAKEADGDQNGLEINDNSRRAYMKELRKVVDRADVILEVLDARDPMGCRTMDMEEAIGNRSGKKIVLVLNKIDLVPPHVLQPWLNYLRTFYPTVAFKASTQQQTSRLSANTGRADKASTDMVSGSKAVGTDALMQLLKNYCRNNHIKTAITVGVIGYPNVGKSSVINSLKRSKAASVSSVAGHTKVMQEIHIDSKIKLLDCPGIVFDHSDSDALLLRNCINTETMADPVSAVQVILSRCEPAQMVQLYGLNPQTKFQDVIEFLVLVAQAKGKLGKGGIPDRHSAARIILQDWNRGKIPFFTPPPDQKHTILDTQIVSSFSDEFDLDRVLNPTSIFLSEEAEAADDQDMATSGPKCSLDVPSIATDSSIAMQAEQSAASRMRDLMKTLGDSDSDSDMDSDGLDSDDDDDDNDDGAMYKVPDVSLQQLTSKAAQDHLNPQTALMARRKAKLWRKLKRRAARQQIGQAQESELREQLEGMDFQMSDDESL</sequence>
<feature type="region of interest" description="Disordered" evidence="6">
    <location>
        <begin position="491"/>
        <end position="521"/>
    </location>
</feature>
<feature type="compositionally biased region" description="Basic residues" evidence="6">
    <location>
        <begin position="7"/>
        <end position="17"/>
    </location>
</feature>
<keyword evidence="4" id="KW-0342">GTP-binding</keyword>
<keyword evidence="5" id="KW-0539">Nucleus</keyword>
<keyword evidence="3" id="KW-0175">Coiled coil</keyword>
<dbReference type="FunFam" id="3.40.50.300:FF:000493">
    <property type="entry name" value="Guanine nucleotide-binding protein-like 3-like protein"/>
    <property type="match status" value="1"/>
</dbReference>
<gene>
    <name evidence="8" type="ORF">Poli38472_011937</name>
</gene>
<organism evidence="8 9">
    <name type="scientific">Pythium oligandrum</name>
    <name type="common">Mycoparasitic fungus</name>
    <dbReference type="NCBI Taxonomy" id="41045"/>
    <lineage>
        <taxon>Eukaryota</taxon>
        <taxon>Sar</taxon>
        <taxon>Stramenopiles</taxon>
        <taxon>Oomycota</taxon>
        <taxon>Peronosporomycetes</taxon>
        <taxon>Pythiales</taxon>
        <taxon>Pythiaceae</taxon>
        <taxon>Pythium</taxon>
    </lineage>
</organism>
<evidence type="ECO:0000256" key="3">
    <source>
        <dbReference type="ARBA" id="ARBA00023054"/>
    </source>
</evidence>
<dbReference type="InterPro" id="IPR030378">
    <property type="entry name" value="G_CP_dom"/>
</dbReference>
<dbReference type="PANTHER" id="PTHR11089">
    <property type="entry name" value="GTP-BINDING PROTEIN-RELATED"/>
    <property type="match status" value="1"/>
</dbReference>
<dbReference type="EMBL" id="SPLM01000006">
    <property type="protein sequence ID" value="TMW66821.1"/>
    <property type="molecule type" value="Genomic_DNA"/>
</dbReference>
<evidence type="ECO:0000259" key="7">
    <source>
        <dbReference type="PROSITE" id="PS51721"/>
    </source>
</evidence>